<dbReference type="InterPro" id="IPR028098">
    <property type="entry name" value="Glyco_trans_4-like_N"/>
</dbReference>
<dbReference type="Pfam" id="PF13439">
    <property type="entry name" value="Glyco_transf_4"/>
    <property type="match status" value="1"/>
</dbReference>
<name>A0ABQ2FC23_9MICO</name>
<dbReference type="Proteomes" id="UP000662111">
    <property type="component" value="Unassembled WGS sequence"/>
</dbReference>
<evidence type="ECO:0000313" key="6">
    <source>
        <dbReference type="Proteomes" id="UP000662111"/>
    </source>
</evidence>
<proteinExistence type="predicted"/>
<keyword evidence="6" id="KW-1185">Reference proteome</keyword>
<evidence type="ECO:0000259" key="4">
    <source>
        <dbReference type="Pfam" id="PF13439"/>
    </source>
</evidence>
<organism evidence="5 6">
    <name type="scientific">Ornithinimicrobium pekingense</name>
    <dbReference type="NCBI Taxonomy" id="384677"/>
    <lineage>
        <taxon>Bacteria</taxon>
        <taxon>Bacillati</taxon>
        <taxon>Actinomycetota</taxon>
        <taxon>Actinomycetes</taxon>
        <taxon>Micrococcales</taxon>
        <taxon>Ornithinimicrobiaceae</taxon>
        <taxon>Ornithinimicrobium</taxon>
    </lineage>
</organism>
<keyword evidence="3" id="KW-0808">Transferase</keyword>
<protein>
    <recommendedName>
        <fullName evidence="1">D-inositol 3-phosphate glycosyltransferase</fullName>
    </recommendedName>
</protein>
<dbReference type="Pfam" id="PF13692">
    <property type="entry name" value="Glyco_trans_1_4"/>
    <property type="match status" value="1"/>
</dbReference>
<accession>A0ABQ2FC23</accession>
<dbReference type="InterPro" id="IPR050194">
    <property type="entry name" value="Glycosyltransferase_grp1"/>
</dbReference>
<keyword evidence="2" id="KW-0328">Glycosyltransferase</keyword>
<feature type="domain" description="Glycosyltransferase subfamily 4-like N-terminal" evidence="4">
    <location>
        <begin position="45"/>
        <end position="178"/>
    </location>
</feature>
<evidence type="ECO:0000313" key="5">
    <source>
        <dbReference type="EMBL" id="GGK71135.1"/>
    </source>
</evidence>
<sequence>MLTWLRRTRRGEGAGDGPAEGRRLRALTVATVSRSLALQSPEAWRTLEERGYDLTFAAARDAWTGPLLARYTGSVFVEIPAERRLRPRTLLDLAGRLRRLSTQRWDLVQVQSPIISVLWRTVATGRARRRTIYVVHGFHFQPGERGLRGRAARLIEAALAHRTQALATVSAADHRFVTSLPRLLRPPVVVALPGAGVPVEHYRGGTPPPADAPTSPYALFVGDLNANKDPLCAVAAVEECRARGRLLDLVVIGEGTLAADLSRAAGSRPWLRLVERSDEVPLWMAHAAVLLAPSYREGVPRVVIEALASGTPVVARRNRGTAELLADGLGQVLTTGDSGAWADAVERAVAAPPDTAAMWARASAYGVEPFRRAYAALVSQVEPHGS</sequence>
<evidence type="ECO:0000256" key="3">
    <source>
        <dbReference type="ARBA" id="ARBA00022679"/>
    </source>
</evidence>
<evidence type="ECO:0000256" key="2">
    <source>
        <dbReference type="ARBA" id="ARBA00022676"/>
    </source>
</evidence>
<dbReference type="SUPFAM" id="SSF53756">
    <property type="entry name" value="UDP-Glycosyltransferase/glycogen phosphorylase"/>
    <property type="match status" value="1"/>
</dbReference>
<dbReference type="PANTHER" id="PTHR45947">
    <property type="entry name" value="SULFOQUINOVOSYL TRANSFERASE SQD2"/>
    <property type="match status" value="1"/>
</dbReference>
<evidence type="ECO:0000256" key="1">
    <source>
        <dbReference type="ARBA" id="ARBA00021292"/>
    </source>
</evidence>
<dbReference type="Gene3D" id="3.40.50.2000">
    <property type="entry name" value="Glycogen Phosphorylase B"/>
    <property type="match status" value="2"/>
</dbReference>
<reference evidence="6" key="1">
    <citation type="journal article" date="2019" name="Int. J. Syst. Evol. Microbiol.">
        <title>The Global Catalogue of Microorganisms (GCM) 10K type strain sequencing project: providing services to taxonomists for standard genome sequencing and annotation.</title>
        <authorList>
            <consortium name="The Broad Institute Genomics Platform"/>
            <consortium name="The Broad Institute Genome Sequencing Center for Infectious Disease"/>
            <person name="Wu L."/>
            <person name="Ma J."/>
        </authorList>
    </citation>
    <scope>NUCLEOTIDE SEQUENCE [LARGE SCALE GENOMIC DNA]</scope>
    <source>
        <strain evidence="6">CGMCC 1.5362</strain>
    </source>
</reference>
<gene>
    <name evidence="5" type="ORF">GCM10011509_19480</name>
</gene>
<dbReference type="PANTHER" id="PTHR45947:SF3">
    <property type="entry name" value="SULFOQUINOVOSYL TRANSFERASE SQD2"/>
    <property type="match status" value="1"/>
</dbReference>
<dbReference type="EMBL" id="BMLB01000004">
    <property type="protein sequence ID" value="GGK71135.1"/>
    <property type="molecule type" value="Genomic_DNA"/>
</dbReference>
<comment type="caution">
    <text evidence="5">The sequence shown here is derived from an EMBL/GenBank/DDBJ whole genome shotgun (WGS) entry which is preliminary data.</text>
</comment>